<evidence type="ECO:0000313" key="2">
    <source>
        <dbReference type="Proteomes" id="UP001280581"/>
    </source>
</evidence>
<gene>
    <name evidence="1" type="ORF">GRF29_154g588589</name>
</gene>
<dbReference type="AlphaFoldDB" id="A0AAN6LQR5"/>
<keyword evidence="2" id="KW-1185">Reference proteome</keyword>
<reference evidence="1 2" key="1">
    <citation type="submission" date="2021-02" db="EMBL/GenBank/DDBJ databases">
        <title>Genome assembly of Pseudopithomyces chartarum.</title>
        <authorList>
            <person name="Jauregui R."/>
            <person name="Singh J."/>
            <person name="Voisey C."/>
        </authorList>
    </citation>
    <scope>NUCLEOTIDE SEQUENCE [LARGE SCALE GENOMIC DNA]</scope>
    <source>
        <strain evidence="1 2">AGR01</strain>
    </source>
</reference>
<protein>
    <recommendedName>
        <fullName evidence="3">Spherulin-4</fullName>
    </recommendedName>
</protein>
<accession>A0AAN6LQR5</accession>
<name>A0AAN6LQR5_9PLEO</name>
<evidence type="ECO:0000313" key="1">
    <source>
        <dbReference type="EMBL" id="KAK3202734.1"/>
    </source>
</evidence>
<sequence length="248" mass="27594">MSSPLARSKVLVPLIVSNPTLEFVIIVNPNSGPGSEPWWPNADYVRDIPSLTGHANVQVVGYISTDYCKRSIEKVLEDVNRYGTWSQDCRFPGLAVSGIFFDETPNVFSEKVKDFLDTITRHVKETDGILGSKMVIHNPGTAIDARLASPGLDIATVAELGYPDFKSSDHQNWLATSSLSRKQTSYMIYAVPEEEIEDFVVTELRNKVEYVFVTDRNTNVYSGFGSGWGKFIDAMAHQNDLAFDESQS</sequence>
<dbReference type="PANTHER" id="PTHR35040">
    <property type="match status" value="1"/>
</dbReference>
<organism evidence="1 2">
    <name type="scientific">Pseudopithomyces chartarum</name>
    <dbReference type="NCBI Taxonomy" id="1892770"/>
    <lineage>
        <taxon>Eukaryota</taxon>
        <taxon>Fungi</taxon>
        <taxon>Dikarya</taxon>
        <taxon>Ascomycota</taxon>
        <taxon>Pezizomycotina</taxon>
        <taxon>Dothideomycetes</taxon>
        <taxon>Pleosporomycetidae</taxon>
        <taxon>Pleosporales</taxon>
        <taxon>Massarineae</taxon>
        <taxon>Didymosphaeriaceae</taxon>
        <taxon>Pseudopithomyces</taxon>
    </lineage>
</organism>
<evidence type="ECO:0008006" key="3">
    <source>
        <dbReference type="Google" id="ProtNLM"/>
    </source>
</evidence>
<dbReference type="Proteomes" id="UP001280581">
    <property type="component" value="Unassembled WGS sequence"/>
</dbReference>
<dbReference type="EMBL" id="WVTA01000013">
    <property type="protein sequence ID" value="KAK3202734.1"/>
    <property type="molecule type" value="Genomic_DNA"/>
</dbReference>
<proteinExistence type="predicted"/>
<comment type="caution">
    <text evidence="1">The sequence shown here is derived from an EMBL/GenBank/DDBJ whole genome shotgun (WGS) entry which is preliminary data.</text>
</comment>
<dbReference type="PANTHER" id="PTHR35040:SF9">
    <property type="entry name" value="4-LIKE CELL SURFACE PROTEIN, PUTATIVE (AFU_ORTHOLOGUE AFUA_4G14080)-RELATED"/>
    <property type="match status" value="1"/>
</dbReference>
<dbReference type="InterPro" id="IPR021986">
    <property type="entry name" value="Spherulin4"/>
</dbReference>
<dbReference type="Pfam" id="PF12138">
    <property type="entry name" value="Spherulin4"/>
    <property type="match status" value="1"/>
</dbReference>